<reference evidence="1 2" key="1">
    <citation type="submission" date="2021-02" db="EMBL/GenBank/DDBJ databases">
        <title>Variation within the Batrachochytrium salamandrivorans European outbreak.</title>
        <authorList>
            <person name="Kelly M."/>
            <person name="Pasmans F."/>
            <person name="Shea T.P."/>
            <person name="Munoz J.F."/>
            <person name="Carranza S."/>
            <person name="Cuomo C.A."/>
            <person name="Martel A."/>
        </authorList>
    </citation>
    <scope>NUCLEOTIDE SEQUENCE [LARGE SCALE GENOMIC DNA]</scope>
    <source>
        <strain evidence="1 2">AMFP18/2</strain>
    </source>
</reference>
<evidence type="ECO:0000313" key="1">
    <source>
        <dbReference type="EMBL" id="KAH6585930.1"/>
    </source>
</evidence>
<evidence type="ECO:0000313" key="2">
    <source>
        <dbReference type="Proteomes" id="UP001648503"/>
    </source>
</evidence>
<dbReference type="PANTHER" id="PTHR15907">
    <property type="entry name" value="DUF614 FAMILY PROTEIN-RELATED"/>
    <property type="match status" value="1"/>
</dbReference>
<comment type="caution">
    <text evidence="1">The sequence shown here is derived from an EMBL/GenBank/DDBJ whole genome shotgun (WGS) entry which is preliminary data.</text>
</comment>
<keyword evidence="2" id="KW-1185">Reference proteome</keyword>
<dbReference type="NCBIfam" id="TIGR01571">
    <property type="entry name" value="A_thal_Cys_rich"/>
    <property type="match status" value="1"/>
</dbReference>
<gene>
    <name evidence="1" type="ORF">BASA50_000874</name>
</gene>
<proteinExistence type="predicted"/>
<dbReference type="Pfam" id="PF04749">
    <property type="entry name" value="PLAC8"/>
    <property type="match status" value="1"/>
</dbReference>
<sequence>MSYQQQQQYPPQGQYPQQPGMQPYYAAQPKKAEFTHGLFDCCSDMGTCCVSCFCPCITYGQNQQRSEGKDGCCFDAFLYCLAGSVGLYACCGCYGRSRVRVSTNIVNESSVSDCLTHLCCASCALTQEKRELDAVGK</sequence>
<dbReference type="EMBL" id="JAFCIX010000577">
    <property type="protein sequence ID" value="KAH6585930.1"/>
    <property type="molecule type" value="Genomic_DNA"/>
</dbReference>
<accession>A0ABQ8ESQ9</accession>
<organism evidence="1 2">
    <name type="scientific">Batrachochytrium salamandrivorans</name>
    <dbReference type="NCBI Taxonomy" id="1357716"/>
    <lineage>
        <taxon>Eukaryota</taxon>
        <taxon>Fungi</taxon>
        <taxon>Fungi incertae sedis</taxon>
        <taxon>Chytridiomycota</taxon>
        <taxon>Chytridiomycota incertae sedis</taxon>
        <taxon>Chytridiomycetes</taxon>
        <taxon>Rhizophydiales</taxon>
        <taxon>Rhizophydiales incertae sedis</taxon>
        <taxon>Batrachochytrium</taxon>
    </lineage>
</organism>
<dbReference type="Proteomes" id="UP001648503">
    <property type="component" value="Unassembled WGS sequence"/>
</dbReference>
<name>A0ABQ8ESQ9_9FUNG</name>
<dbReference type="InterPro" id="IPR006461">
    <property type="entry name" value="PLAC_motif_containing"/>
</dbReference>
<protein>
    <submittedName>
        <fullName evidence="1">Uncharacterized protein</fullName>
    </submittedName>
</protein>